<sequence>MALRFAKDLTVVLARDRDQPLTLRDVLQETSEQGFSLAIILLSFPFLLPMPPGLTTILGSACLFLSMQMAFGRRVPWLPDRMLRFEFSQQVVDKLLKGLRRATKIFEKVTRPRWSRFARSDRTWRINGLCITWLSLLLMTPVPLTNPIPTIGILLLAISMIEMDGLLLIVGYGVVGLNTALFGSVGYLLWRSPDVFNQLF</sequence>
<proteinExistence type="predicted"/>
<keyword evidence="1" id="KW-1133">Transmembrane helix</keyword>
<evidence type="ECO:0000256" key="1">
    <source>
        <dbReference type="SAM" id="Phobius"/>
    </source>
</evidence>
<evidence type="ECO:0000313" key="2">
    <source>
        <dbReference type="EMBL" id="PZO15117.1"/>
    </source>
</evidence>
<organism evidence="2 3">
    <name type="scientific">Leptolyngbya foveolarum</name>
    <dbReference type="NCBI Taxonomy" id="47253"/>
    <lineage>
        <taxon>Bacteria</taxon>
        <taxon>Bacillati</taxon>
        <taxon>Cyanobacteriota</taxon>
        <taxon>Cyanophyceae</taxon>
        <taxon>Leptolyngbyales</taxon>
        <taxon>Leptolyngbyaceae</taxon>
        <taxon>Leptolyngbya group</taxon>
        <taxon>Leptolyngbya</taxon>
    </lineage>
</organism>
<evidence type="ECO:0000313" key="3">
    <source>
        <dbReference type="Proteomes" id="UP000249354"/>
    </source>
</evidence>
<dbReference type="Pfam" id="PF06055">
    <property type="entry name" value="ExoD"/>
    <property type="match status" value="1"/>
</dbReference>
<reference evidence="3" key="1">
    <citation type="submission" date="2018-04" db="EMBL/GenBank/DDBJ databases">
        <authorList>
            <person name="Cornet L."/>
        </authorList>
    </citation>
    <scope>NUCLEOTIDE SEQUENCE [LARGE SCALE GENOMIC DNA]</scope>
</reference>
<feature type="transmembrane region" description="Helical" evidence="1">
    <location>
        <begin position="165"/>
        <end position="190"/>
    </location>
</feature>
<dbReference type="PANTHER" id="PTHR41795">
    <property type="entry name" value="EXOPOLYSACCHARIDE SYNTHESIS PROTEIN"/>
    <property type="match status" value="1"/>
</dbReference>
<feature type="transmembrane region" description="Helical" evidence="1">
    <location>
        <begin position="126"/>
        <end position="145"/>
    </location>
</feature>
<keyword evidence="1" id="KW-0812">Transmembrane</keyword>
<dbReference type="Proteomes" id="UP000249354">
    <property type="component" value="Unassembled WGS sequence"/>
</dbReference>
<comment type="caution">
    <text evidence="2">The sequence shown here is derived from an EMBL/GenBank/DDBJ whole genome shotgun (WGS) entry which is preliminary data.</text>
</comment>
<dbReference type="AlphaFoldDB" id="A0A2W4U796"/>
<dbReference type="InterPro" id="IPR010331">
    <property type="entry name" value="ExoD"/>
</dbReference>
<keyword evidence="1" id="KW-0472">Membrane</keyword>
<gene>
    <name evidence="2" type="ORF">DCF25_14115</name>
</gene>
<protein>
    <submittedName>
        <fullName evidence="2">Exopolysaccharide biosynthesis protein</fullName>
    </submittedName>
</protein>
<dbReference type="PANTHER" id="PTHR41795:SF1">
    <property type="entry name" value="EXOPOLYSACCHARIDE SYNTHESIS PROTEIN"/>
    <property type="match status" value="1"/>
</dbReference>
<dbReference type="PIRSF" id="PIRSF033239">
    <property type="entry name" value="ExoD"/>
    <property type="match status" value="1"/>
</dbReference>
<accession>A0A2W4U796</accession>
<reference evidence="2 3" key="2">
    <citation type="submission" date="2018-06" db="EMBL/GenBank/DDBJ databases">
        <title>Metagenomic assembly of (sub)arctic Cyanobacteria and their associated microbiome from non-axenic cultures.</title>
        <authorList>
            <person name="Baurain D."/>
        </authorList>
    </citation>
    <scope>NUCLEOTIDE SEQUENCE [LARGE SCALE GENOMIC DNA]</scope>
    <source>
        <strain evidence="2">ULC129bin1</strain>
    </source>
</reference>
<feature type="transmembrane region" description="Helical" evidence="1">
    <location>
        <begin position="35"/>
        <end position="65"/>
    </location>
</feature>
<name>A0A2W4U796_9CYAN</name>
<dbReference type="EMBL" id="QBMC01000098">
    <property type="protein sequence ID" value="PZO15117.1"/>
    <property type="molecule type" value="Genomic_DNA"/>
</dbReference>